<evidence type="ECO:0000313" key="3">
    <source>
        <dbReference type="Proteomes" id="UP000322667"/>
    </source>
</evidence>
<evidence type="ECO:0000256" key="1">
    <source>
        <dbReference type="SAM" id="MobiDB-lite"/>
    </source>
</evidence>
<evidence type="ECO:0000313" key="2">
    <source>
        <dbReference type="EMBL" id="TYH92797.1"/>
    </source>
</evidence>
<sequence length="35" mass="4185">MGRSPVRSPDRRLRRRPKKVQVERWHSGGGGRWSR</sequence>
<proteinExistence type="predicted"/>
<protein>
    <submittedName>
        <fullName evidence="2">Uncharacterized protein</fullName>
    </submittedName>
</protein>
<name>A0A5D2MMQ0_GOSTO</name>
<reference evidence="2 3" key="1">
    <citation type="submission" date="2019-07" db="EMBL/GenBank/DDBJ databases">
        <title>WGS assembly of Gossypium tomentosum.</title>
        <authorList>
            <person name="Chen Z.J."/>
            <person name="Sreedasyam A."/>
            <person name="Ando A."/>
            <person name="Song Q."/>
            <person name="De L."/>
            <person name="Hulse-Kemp A."/>
            <person name="Ding M."/>
            <person name="Ye W."/>
            <person name="Kirkbride R."/>
            <person name="Jenkins J."/>
            <person name="Plott C."/>
            <person name="Lovell J."/>
            <person name="Lin Y.-M."/>
            <person name="Vaughn R."/>
            <person name="Liu B."/>
            <person name="Li W."/>
            <person name="Simpson S."/>
            <person name="Scheffler B."/>
            <person name="Saski C."/>
            <person name="Grover C."/>
            <person name="Hu G."/>
            <person name="Conover J."/>
            <person name="Carlson J."/>
            <person name="Shu S."/>
            <person name="Boston L."/>
            <person name="Williams M."/>
            <person name="Peterson D."/>
            <person name="Mcgee K."/>
            <person name="Jones D."/>
            <person name="Wendel J."/>
            <person name="Stelly D."/>
            <person name="Grimwood J."/>
            <person name="Schmutz J."/>
        </authorList>
    </citation>
    <scope>NUCLEOTIDE SEQUENCE [LARGE SCALE GENOMIC DNA]</scope>
    <source>
        <strain evidence="2">7179.01</strain>
    </source>
</reference>
<keyword evidence="3" id="KW-1185">Reference proteome</keyword>
<gene>
    <name evidence="2" type="ORF">ES332_A13G208500v1</name>
</gene>
<feature type="region of interest" description="Disordered" evidence="1">
    <location>
        <begin position="1"/>
        <end position="35"/>
    </location>
</feature>
<dbReference type="Proteomes" id="UP000322667">
    <property type="component" value="Chromosome A13"/>
</dbReference>
<accession>A0A5D2MMQ0</accession>
<organism evidence="2 3">
    <name type="scientific">Gossypium tomentosum</name>
    <name type="common">Hawaiian cotton</name>
    <name type="synonym">Gossypium sandvicense</name>
    <dbReference type="NCBI Taxonomy" id="34277"/>
    <lineage>
        <taxon>Eukaryota</taxon>
        <taxon>Viridiplantae</taxon>
        <taxon>Streptophyta</taxon>
        <taxon>Embryophyta</taxon>
        <taxon>Tracheophyta</taxon>
        <taxon>Spermatophyta</taxon>
        <taxon>Magnoliopsida</taxon>
        <taxon>eudicotyledons</taxon>
        <taxon>Gunneridae</taxon>
        <taxon>Pentapetalae</taxon>
        <taxon>rosids</taxon>
        <taxon>malvids</taxon>
        <taxon>Malvales</taxon>
        <taxon>Malvaceae</taxon>
        <taxon>Malvoideae</taxon>
        <taxon>Gossypium</taxon>
    </lineage>
</organism>
<dbReference type="AlphaFoldDB" id="A0A5D2MMQ0"/>
<dbReference type="EMBL" id="CM017622">
    <property type="protein sequence ID" value="TYH92797.1"/>
    <property type="molecule type" value="Genomic_DNA"/>
</dbReference>